<dbReference type="GO" id="GO:0006633">
    <property type="term" value="P:fatty acid biosynthetic process"/>
    <property type="evidence" value="ECO:0007669"/>
    <property type="project" value="TreeGrafter"/>
</dbReference>
<dbReference type="GO" id="GO:0005829">
    <property type="term" value="C:cytosol"/>
    <property type="evidence" value="ECO:0007669"/>
    <property type="project" value="TreeGrafter"/>
</dbReference>
<evidence type="ECO:0000256" key="1">
    <source>
        <dbReference type="ARBA" id="ARBA00008467"/>
    </source>
</evidence>
<evidence type="ECO:0000259" key="4">
    <source>
        <dbReference type="PROSITE" id="PS52004"/>
    </source>
</evidence>
<evidence type="ECO:0000313" key="5">
    <source>
        <dbReference type="EMBL" id="QDU54640.1"/>
    </source>
</evidence>
<dbReference type="EC" id="2.3.1.179" evidence="5"/>
<dbReference type="AlphaFoldDB" id="A0A518AIW1"/>
<keyword evidence="6" id="KW-1185">Reference proteome</keyword>
<protein>
    <submittedName>
        <fullName evidence="5">3-oxoacyl-[acyl-carrier-protein] synthase 2</fullName>
        <ecNumber evidence="5">2.3.1.179</ecNumber>
    </submittedName>
</protein>
<evidence type="ECO:0000256" key="2">
    <source>
        <dbReference type="ARBA" id="ARBA00022679"/>
    </source>
</evidence>
<dbReference type="InterPro" id="IPR016039">
    <property type="entry name" value="Thiolase-like"/>
</dbReference>
<name>A0A518AIW1_9BACT</name>
<dbReference type="PANTHER" id="PTHR11712:SF336">
    <property type="entry name" value="3-OXOACYL-[ACYL-CARRIER-PROTEIN] SYNTHASE, MITOCHONDRIAL"/>
    <property type="match status" value="1"/>
</dbReference>
<feature type="domain" description="Ketosynthase family 3 (KS3)" evidence="4">
    <location>
        <begin position="8"/>
        <end position="440"/>
    </location>
</feature>
<dbReference type="InterPro" id="IPR020841">
    <property type="entry name" value="PKS_Beta-ketoAc_synthase_dom"/>
</dbReference>
<dbReference type="Pfam" id="PF02801">
    <property type="entry name" value="Ketoacyl-synt_C"/>
    <property type="match status" value="1"/>
</dbReference>
<dbReference type="Gene3D" id="3.40.47.10">
    <property type="match status" value="2"/>
</dbReference>
<reference evidence="5 6" key="1">
    <citation type="submission" date="2019-02" db="EMBL/GenBank/DDBJ databases">
        <title>Deep-cultivation of Planctomycetes and their phenomic and genomic characterization uncovers novel biology.</title>
        <authorList>
            <person name="Wiegand S."/>
            <person name="Jogler M."/>
            <person name="Boedeker C."/>
            <person name="Pinto D."/>
            <person name="Vollmers J."/>
            <person name="Rivas-Marin E."/>
            <person name="Kohn T."/>
            <person name="Peeters S.H."/>
            <person name="Heuer A."/>
            <person name="Rast P."/>
            <person name="Oberbeckmann S."/>
            <person name="Bunk B."/>
            <person name="Jeske O."/>
            <person name="Meyerdierks A."/>
            <person name="Storesund J.E."/>
            <person name="Kallscheuer N."/>
            <person name="Luecker S."/>
            <person name="Lage O.M."/>
            <person name="Pohl T."/>
            <person name="Merkel B.J."/>
            <person name="Hornburger P."/>
            <person name="Mueller R.-W."/>
            <person name="Bruemmer F."/>
            <person name="Labrenz M."/>
            <person name="Spormann A.M."/>
            <person name="Op den Camp H."/>
            <person name="Overmann J."/>
            <person name="Amann R."/>
            <person name="Jetten M.S.M."/>
            <person name="Mascher T."/>
            <person name="Medema M.H."/>
            <person name="Devos D.P."/>
            <person name="Kaster A.-K."/>
            <person name="Ovreas L."/>
            <person name="Rohde M."/>
            <person name="Galperin M.Y."/>
            <person name="Jogler C."/>
        </authorList>
    </citation>
    <scope>NUCLEOTIDE SEQUENCE [LARGE SCALE GENOMIC DNA]</scope>
    <source>
        <strain evidence="5 6">Pan181</strain>
    </source>
</reference>
<dbReference type="Proteomes" id="UP000315750">
    <property type="component" value="Chromosome"/>
</dbReference>
<gene>
    <name evidence="5" type="primary">fabF_3</name>
    <name evidence="5" type="ORF">Pan181_08230</name>
</gene>
<keyword evidence="2 3" id="KW-0808">Transferase</keyword>
<dbReference type="InterPro" id="IPR014030">
    <property type="entry name" value="Ketoacyl_synth_N"/>
</dbReference>
<evidence type="ECO:0000256" key="3">
    <source>
        <dbReference type="RuleBase" id="RU003694"/>
    </source>
</evidence>
<dbReference type="RefSeq" id="WP_145245589.1">
    <property type="nucleotide sequence ID" value="NZ_CP036278.1"/>
</dbReference>
<dbReference type="KEGG" id="amuc:Pan181_08230"/>
<dbReference type="OrthoDB" id="292158at2"/>
<comment type="similarity">
    <text evidence="1 3">Belongs to the thiolase-like superfamily. Beta-ketoacyl-ACP synthases family.</text>
</comment>
<keyword evidence="5" id="KW-0012">Acyltransferase</keyword>
<dbReference type="Pfam" id="PF00109">
    <property type="entry name" value="ketoacyl-synt"/>
    <property type="match status" value="1"/>
</dbReference>
<dbReference type="GO" id="GO:0004315">
    <property type="term" value="F:3-oxoacyl-[acyl-carrier-protein] synthase activity"/>
    <property type="evidence" value="ECO:0007669"/>
    <property type="project" value="UniProtKB-EC"/>
</dbReference>
<dbReference type="SMART" id="SM00825">
    <property type="entry name" value="PKS_KS"/>
    <property type="match status" value="1"/>
</dbReference>
<organism evidence="5 6">
    <name type="scientific">Aeoliella mucimassa</name>
    <dbReference type="NCBI Taxonomy" id="2527972"/>
    <lineage>
        <taxon>Bacteria</taxon>
        <taxon>Pseudomonadati</taxon>
        <taxon>Planctomycetota</taxon>
        <taxon>Planctomycetia</taxon>
        <taxon>Pirellulales</taxon>
        <taxon>Lacipirellulaceae</taxon>
        <taxon>Aeoliella</taxon>
    </lineage>
</organism>
<dbReference type="PANTHER" id="PTHR11712">
    <property type="entry name" value="POLYKETIDE SYNTHASE-RELATED"/>
    <property type="match status" value="1"/>
</dbReference>
<dbReference type="InterPro" id="IPR000794">
    <property type="entry name" value="Beta-ketoacyl_synthase"/>
</dbReference>
<accession>A0A518AIW1</accession>
<dbReference type="InterPro" id="IPR014031">
    <property type="entry name" value="Ketoacyl_synth_C"/>
</dbReference>
<dbReference type="EMBL" id="CP036278">
    <property type="protein sequence ID" value="QDU54640.1"/>
    <property type="molecule type" value="Genomic_DNA"/>
</dbReference>
<evidence type="ECO:0000313" key="6">
    <source>
        <dbReference type="Proteomes" id="UP000315750"/>
    </source>
</evidence>
<dbReference type="PROSITE" id="PS52004">
    <property type="entry name" value="KS3_2"/>
    <property type="match status" value="1"/>
</dbReference>
<dbReference type="SUPFAM" id="SSF53901">
    <property type="entry name" value="Thiolase-like"/>
    <property type="match status" value="2"/>
</dbReference>
<proteinExistence type="inferred from homology"/>
<sequence>MSTSQENNRRVVITGIGLVSPLGSSLDTVGEALATGKSAVVACDTLPEAESLPLRYAGECRQFTGHIDDFGELPKEKKKSIRKALKVMCRETQMAVAAAELAVASAGIESDTLEPERSGIVLGSDYMLTLPEDYVDGIKKCTGESGEFEFGDWGTTGLGQMTPLWMLKYLPNMPASHVAILNDLRGPNNSLTLREAASNAAVGEAFTTIARGHADFMLAGATGTRILPMQAIHAMQTEELATEDCDPATASRPFAANRIGMVAGEGSGVLVLEERSKAEARGATIYGEIVGIGSSMVADRQLHGNTKQALINAIKACLRDSKLAPGDIGHINAYGLGTKECDADEAAAIREALGDAGSTVPVTALKSYFGNLGAGSGVVELACSLLAAKQGKLPAVLNCAEPDAECGLKIATANDSPGSSFLKLSVTPQGQASALAILLT</sequence>